<protein>
    <recommendedName>
        <fullName evidence="3">STAS/SEC14 domain-containing protein</fullName>
    </recommendedName>
</protein>
<organism evidence="1 2">
    <name type="scientific">Microscilla marina ATCC 23134</name>
    <dbReference type="NCBI Taxonomy" id="313606"/>
    <lineage>
        <taxon>Bacteria</taxon>
        <taxon>Pseudomonadati</taxon>
        <taxon>Bacteroidota</taxon>
        <taxon>Cytophagia</taxon>
        <taxon>Cytophagales</taxon>
        <taxon>Microscillaceae</taxon>
        <taxon>Microscilla</taxon>
    </lineage>
</organism>
<name>A1ZST6_MICM2</name>
<dbReference type="Pfam" id="PF11964">
    <property type="entry name" value="SpoIIAA-like"/>
    <property type="match status" value="1"/>
</dbReference>
<evidence type="ECO:0008006" key="3">
    <source>
        <dbReference type="Google" id="ProtNLM"/>
    </source>
</evidence>
<gene>
    <name evidence="1" type="ORF">M23134_01670</name>
</gene>
<dbReference type="InterPro" id="IPR021866">
    <property type="entry name" value="SpoIIAA-like"/>
</dbReference>
<proteinExistence type="predicted"/>
<comment type="caution">
    <text evidence="1">The sequence shown here is derived from an EMBL/GenBank/DDBJ whole genome shotgun (WGS) entry which is preliminary data.</text>
</comment>
<dbReference type="eggNOG" id="ENOG5033AAK">
    <property type="taxonomic scope" value="Bacteria"/>
</dbReference>
<dbReference type="EMBL" id="AAWS01000033">
    <property type="protein sequence ID" value="EAY26500.1"/>
    <property type="molecule type" value="Genomic_DNA"/>
</dbReference>
<evidence type="ECO:0000313" key="1">
    <source>
        <dbReference type="EMBL" id="EAY26500.1"/>
    </source>
</evidence>
<dbReference type="OrthoDB" id="880556at2"/>
<dbReference type="RefSeq" id="WP_002700725.1">
    <property type="nucleotide sequence ID" value="NZ_AAWS01000033.1"/>
</dbReference>
<accession>A1ZST6</accession>
<reference evidence="1 2" key="1">
    <citation type="submission" date="2007-01" db="EMBL/GenBank/DDBJ databases">
        <authorList>
            <person name="Haygood M."/>
            <person name="Podell S."/>
            <person name="Anderson C."/>
            <person name="Hopkinson B."/>
            <person name="Roe K."/>
            <person name="Barbeau K."/>
            <person name="Gaasterland T."/>
            <person name="Ferriera S."/>
            <person name="Johnson J."/>
            <person name="Kravitz S."/>
            <person name="Beeson K."/>
            <person name="Sutton G."/>
            <person name="Rogers Y.-H."/>
            <person name="Friedman R."/>
            <person name="Frazier M."/>
            <person name="Venter J.C."/>
        </authorList>
    </citation>
    <scope>NUCLEOTIDE SEQUENCE [LARGE SCALE GENOMIC DNA]</scope>
    <source>
        <strain evidence="1 2">ATCC 23134</strain>
    </source>
</reference>
<dbReference type="Proteomes" id="UP000004095">
    <property type="component" value="Unassembled WGS sequence"/>
</dbReference>
<sequence>MLYYDKKWCKISYHADIPCIQLDWSGFVTGEKFREACNAALSLLKEKKASKMIANNSQAKLVSLEDQKWMNEEWFPQAYAAGYRTSAVVESENIFNEVAVKNIVNKMENGKFTVQYFHNLERAKEWLKEFKVELV</sequence>
<evidence type="ECO:0000313" key="2">
    <source>
        <dbReference type="Proteomes" id="UP000004095"/>
    </source>
</evidence>
<dbReference type="AlphaFoldDB" id="A1ZST6"/>
<keyword evidence="2" id="KW-1185">Reference proteome</keyword>